<organism evidence="1 2">
    <name type="scientific">Paspalum notatum var. saurae</name>
    <dbReference type="NCBI Taxonomy" id="547442"/>
    <lineage>
        <taxon>Eukaryota</taxon>
        <taxon>Viridiplantae</taxon>
        <taxon>Streptophyta</taxon>
        <taxon>Embryophyta</taxon>
        <taxon>Tracheophyta</taxon>
        <taxon>Spermatophyta</taxon>
        <taxon>Magnoliopsida</taxon>
        <taxon>Liliopsida</taxon>
        <taxon>Poales</taxon>
        <taxon>Poaceae</taxon>
        <taxon>PACMAD clade</taxon>
        <taxon>Panicoideae</taxon>
        <taxon>Andropogonodae</taxon>
        <taxon>Paspaleae</taxon>
        <taxon>Paspalinae</taxon>
        <taxon>Paspalum</taxon>
    </lineage>
</organism>
<reference evidence="1 2" key="1">
    <citation type="submission" date="2024-02" db="EMBL/GenBank/DDBJ databases">
        <title>High-quality chromosome-scale genome assembly of Pensacola bahiagrass (Paspalum notatum Flugge var. saurae).</title>
        <authorList>
            <person name="Vega J.M."/>
            <person name="Podio M."/>
            <person name="Orjuela J."/>
            <person name="Siena L.A."/>
            <person name="Pessino S.C."/>
            <person name="Combes M.C."/>
            <person name="Mariac C."/>
            <person name="Albertini E."/>
            <person name="Pupilli F."/>
            <person name="Ortiz J.P.A."/>
            <person name="Leblanc O."/>
        </authorList>
    </citation>
    <scope>NUCLEOTIDE SEQUENCE [LARGE SCALE GENOMIC DNA]</scope>
    <source>
        <strain evidence="1">R1</strain>
        <tissue evidence="1">Leaf</tissue>
    </source>
</reference>
<name>A0AAQ3U0H7_PASNO</name>
<proteinExistence type="predicted"/>
<dbReference type="Pfam" id="PF14223">
    <property type="entry name" value="Retrotran_gag_2"/>
    <property type="match status" value="1"/>
</dbReference>
<dbReference type="PANTHER" id="PTHR35317:SF38">
    <property type="entry name" value="RNA-DIRECTED DNA POLYMERASE"/>
    <property type="match status" value="1"/>
</dbReference>
<evidence type="ECO:0000313" key="2">
    <source>
        <dbReference type="Proteomes" id="UP001341281"/>
    </source>
</evidence>
<evidence type="ECO:0000313" key="1">
    <source>
        <dbReference type="EMBL" id="WVZ83400.1"/>
    </source>
</evidence>
<gene>
    <name evidence="1" type="ORF">U9M48_030555</name>
</gene>
<dbReference type="EMBL" id="CP144751">
    <property type="protein sequence ID" value="WVZ83400.1"/>
    <property type="molecule type" value="Genomic_DNA"/>
</dbReference>
<dbReference type="PANTHER" id="PTHR35317">
    <property type="entry name" value="OS04G0629600 PROTEIN"/>
    <property type="match status" value="1"/>
</dbReference>
<sequence length="274" mass="30528">MAQFEEDRGAHRGVEARAFNLLRRRLATPPRLSRWESTPPGGSGSGGGNLGELVIHWVTKEISSSGSFPTLTKTNCYDWAVLMRVMLQAWGLWIAVLIGTNDLTEDRMALEVLSKAVPVEMMGTIANKASAKVTWDCIQVMNIGVDRMRKAKASTLRRKFDALKFCDGETVDDFGIWINRIANQLMVLRDGLKEEEVVCKFLQALPPKFEKIASSIETLLDLGDLSMEELIEWLKATEKRHNHGSNSIANLNLTKDELVVRLSSRLQLNGGSNS</sequence>
<dbReference type="Proteomes" id="UP001341281">
    <property type="component" value="Chromosome 07"/>
</dbReference>
<keyword evidence="2" id="KW-1185">Reference proteome</keyword>
<protein>
    <submittedName>
        <fullName evidence="1">Uncharacterized protein</fullName>
    </submittedName>
</protein>
<accession>A0AAQ3U0H7</accession>
<dbReference type="AlphaFoldDB" id="A0AAQ3U0H7"/>